<dbReference type="PROSITE" id="PS51669">
    <property type="entry name" value="4FE4S_MOW_BIS_MGD"/>
    <property type="match status" value="1"/>
</dbReference>
<accession>A0A9X2KRM9</accession>
<dbReference type="Gene3D" id="2.20.25.90">
    <property type="entry name" value="ADC-like domains"/>
    <property type="match status" value="1"/>
</dbReference>
<dbReference type="InterPro" id="IPR009010">
    <property type="entry name" value="Asp_de-COase-like_dom_sf"/>
</dbReference>
<evidence type="ECO:0000256" key="6">
    <source>
        <dbReference type="ARBA" id="ARBA00022723"/>
    </source>
</evidence>
<dbReference type="InterPro" id="IPR027467">
    <property type="entry name" value="MopterinOxRdtase_cofactor_BS"/>
</dbReference>
<evidence type="ECO:0000256" key="4">
    <source>
        <dbReference type="ARBA" id="ARBA00022485"/>
    </source>
</evidence>
<dbReference type="PROSITE" id="PS00551">
    <property type="entry name" value="MOLYBDOPTERIN_PROK_1"/>
    <property type="match status" value="1"/>
</dbReference>
<dbReference type="InterPro" id="IPR050123">
    <property type="entry name" value="Prok_molybdopt-oxidoreductase"/>
</dbReference>
<evidence type="ECO:0000256" key="5">
    <source>
        <dbReference type="ARBA" id="ARBA00022505"/>
    </source>
</evidence>
<dbReference type="SMART" id="SM00926">
    <property type="entry name" value="Molybdop_Fe4S4"/>
    <property type="match status" value="1"/>
</dbReference>
<dbReference type="InterPro" id="IPR006963">
    <property type="entry name" value="Mopterin_OxRdtase_4Fe-4S_dom"/>
</dbReference>
<dbReference type="Proteomes" id="UP001139486">
    <property type="component" value="Unassembled WGS sequence"/>
</dbReference>
<dbReference type="AlphaFoldDB" id="A0A9X2KRM9"/>
<dbReference type="GO" id="GO:0016020">
    <property type="term" value="C:membrane"/>
    <property type="evidence" value="ECO:0007669"/>
    <property type="project" value="TreeGrafter"/>
</dbReference>
<dbReference type="SUPFAM" id="SSF53706">
    <property type="entry name" value="Formate dehydrogenase/DMSO reductase, domains 1-3"/>
    <property type="match status" value="1"/>
</dbReference>
<reference evidence="12" key="1">
    <citation type="submission" date="2022-05" db="EMBL/GenBank/DDBJ databases">
        <title>Sphingomonas sp. strain RP10 Genome sequencing and assembly.</title>
        <authorList>
            <person name="Kim I."/>
        </authorList>
    </citation>
    <scope>NUCLEOTIDE SEQUENCE</scope>
    <source>
        <strain evidence="12">RP10</strain>
    </source>
</reference>
<keyword evidence="6" id="KW-0479">Metal-binding</keyword>
<dbReference type="Pfam" id="PF00384">
    <property type="entry name" value="Molybdopterin"/>
    <property type="match status" value="1"/>
</dbReference>
<keyword evidence="9" id="KW-0411">Iron-sulfur</keyword>
<keyword evidence="10" id="KW-0534">Nitrate assimilation</keyword>
<dbReference type="Pfam" id="PF04324">
    <property type="entry name" value="Fer2_BFD"/>
    <property type="match status" value="1"/>
</dbReference>
<evidence type="ECO:0000256" key="1">
    <source>
        <dbReference type="ARBA" id="ARBA00001942"/>
    </source>
</evidence>
<keyword evidence="5" id="KW-0500">Molybdenum</keyword>
<dbReference type="InterPro" id="IPR041854">
    <property type="entry name" value="BFD-like_2Fe2S-bd_dom_sf"/>
</dbReference>
<dbReference type="Gene3D" id="3.40.50.740">
    <property type="match status" value="1"/>
</dbReference>
<dbReference type="Gene3D" id="2.40.40.20">
    <property type="match status" value="1"/>
</dbReference>
<evidence type="ECO:0000313" key="12">
    <source>
        <dbReference type="EMBL" id="MCP3735776.1"/>
    </source>
</evidence>
<evidence type="ECO:0000256" key="10">
    <source>
        <dbReference type="ARBA" id="ARBA00023063"/>
    </source>
</evidence>
<protein>
    <submittedName>
        <fullName evidence="12">Molybdopterin-dependent oxidoreductase</fullName>
    </submittedName>
</protein>
<dbReference type="CDD" id="cd02791">
    <property type="entry name" value="MopB_CT_Nitrate-R-NapA-like"/>
    <property type="match status" value="1"/>
</dbReference>
<evidence type="ECO:0000256" key="7">
    <source>
        <dbReference type="ARBA" id="ARBA00023002"/>
    </source>
</evidence>
<comment type="similarity">
    <text evidence="3">Belongs to the prokaryotic molybdopterin-containing oxidoreductase family. NasA/NapA/NarB subfamily.</text>
</comment>
<comment type="cofactor">
    <cofactor evidence="1">
        <name>Mo-bis(molybdopterin guanine dinucleotide)</name>
        <dbReference type="ChEBI" id="CHEBI:60539"/>
    </cofactor>
</comment>
<dbReference type="RefSeq" id="WP_254289776.1">
    <property type="nucleotide sequence ID" value="NZ_JAMLDY010000015.1"/>
</dbReference>
<dbReference type="GO" id="GO:0051539">
    <property type="term" value="F:4 iron, 4 sulfur cluster binding"/>
    <property type="evidence" value="ECO:0007669"/>
    <property type="project" value="UniProtKB-KW"/>
</dbReference>
<keyword evidence="7" id="KW-0560">Oxidoreductase</keyword>
<dbReference type="Pfam" id="PF04879">
    <property type="entry name" value="Molybdop_Fe4S4"/>
    <property type="match status" value="1"/>
</dbReference>
<evidence type="ECO:0000313" key="13">
    <source>
        <dbReference type="Proteomes" id="UP001139486"/>
    </source>
</evidence>
<dbReference type="GO" id="GO:0042128">
    <property type="term" value="P:nitrate assimilation"/>
    <property type="evidence" value="ECO:0007669"/>
    <property type="project" value="UniProtKB-KW"/>
</dbReference>
<dbReference type="CDD" id="cd02754">
    <property type="entry name" value="MopB_Nitrate-R-NapA-like"/>
    <property type="match status" value="1"/>
</dbReference>
<gene>
    <name evidence="12" type="ORF">M9979_12920</name>
</gene>
<dbReference type="GO" id="GO:0045333">
    <property type="term" value="P:cellular respiration"/>
    <property type="evidence" value="ECO:0007669"/>
    <property type="project" value="UniProtKB-ARBA"/>
</dbReference>
<evidence type="ECO:0000256" key="9">
    <source>
        <dbReference type="ARBA" id="ARBA00023014"/>
    </source>
</evidence>
<evidence type="ECO:0000256" key="8">
    <source>
        <dbReference type="ARBA" id="ARBA00023004"/>
    </source>
</evidence>
<dbReference type="Gene3D" id="3.40.228.10">
    <property type="entry name" value="Dimethylsulfoxide Reductase, domain 2"/>
    <property type="match status" value="1"/>
</dbReference>
<comment type="caution">
    <text evidence="12">The sequence shown here is derived from an EMBL/GenBank/DDBJ whole genome shotgun (WGS) entry which is preliminary data.</text>
</comment>
<organism evidence="12 13">
    <name type="scientific">Sphingomonas liriopis</name>
    <dbReference type="NCBI Taxonomy" id="2949094"/>
    <lineage>
        <taxon>Bacteria</taxon>
        <taxon>Pseudomonadati</taxon>
        <taxon>Pseudomonadota</taxon>
        <taxon>Alphaproteobacteria</taxon>
        <taxon>Sphingomonadales</taxon>
        <taxon>Sphingomonadaceae</taxon>
        <taxon>Sphingomonas</taxon>
    </lineage>
</organism>
<dbReference type="PANTHER" id="PTHR43105">
    <property type="entry name" value="RESPIRATORY NITRATE REDUCTASE"/>
    <property type="match status" value="1"/>
</dbReference>
<dbReference type="GO" id="GO:0046872">
    <property type="term" value="F:metal ion binding"/>
    <property type="evidence" value="ECO:0007669"/>
    <property type="project" value="UniProtKB-KW"/>
</dbReference>
<evidence type="ECO:0000256" key="3">
    <source>
        <dbReference type="ARBA" id="ARBA00008747"/>
    </source>
</evidence>
<evidence type="ECO:0000256" key="2">
    <source>
        <dbReference type="ARBA" id="ARBA00001966"/>
    </source>
</evidence>
<dbReference type="Pfam" id="PF01568">
    <property type="entry name" value="Molydop_binding"/>
    <property type="match status" value="1"/>
</dbReference>
<keyword evidence="8" id="KW-0408">Iron</keyword>
<dbReference type="InterPro" id="IPR006656">
    <property type="entry name" value="Mopterin_OxRdtase"/>
</dbReference>
<dbReference type="PANTHER" id="PTHR43105:SF9">
    <property type="entry name" value="NADPH-FE(3+) OXIDOREDUCTASE SUBUNIT ALPHA"/>
    <property type="match status" value="1"/>
</dbReference>
<keyword evidence="4" id="KW-0004">4Fe-4S</keyword>
<name>A0A9X2KRM9_9SPHN</name>
<dbReference type="InterPro" id="IPR006657">
    <property type="entry name" value="MoPterin_dinucl-bd_dom"/>
</dbReference>
<dbReference type="InterPro" id="IPR041957">
    <property type="entry name" value="CT_Nitrate-R-NapA-like"/>
</dbReference>
<dbReference type="GO" id="GO:1990204">
    <property type="term" value="C:oxidoreductase complex"/>
    <property type="evidence" value="ECO:0007669"/>
    <property type="project" value="UniProtKB-ARBA"/>
</dbReference>
<keyword evidence="13" id="KW-1185">Reference proteome</keyword>
<sequence length="861" mass="92300">MILTTCAYCGVGCGIRATVTGERQVRIEGDPDHPANRGRLCSKGTHLGETVSLDGRLLHPMIGRKRASWDKALDLVARKFRDAIATHGPDSVAFYVSGQLLTEDYYVANKLMKGFIGSANIDTNSRLCMSSAVAGHMRAFGEDVVPANYDDIDAADLIVLVGSNTAWCHPIVYQRIRARCEAGAKLVVIDPRRTETAEEADLHLPLRPGSDVALMNGALAWCRDVGVLDAGFVADHVAVPDGFWDAIGEGSDLWSVARTCDLPVADLKRFYELFAATPRTVTLFSQGVNQSLAGTDQVNAILNLHLATGRIGKPGAAPFSITGQPNAMGGREVGGLASTLAAHMDFAPGNRERVQRFWASPTIAPKPGLKAVDLFRAVDEGRIKALWIMATNPAVSMPDAGRVRDALAGCPFVVVSDVIADTDTSAHAHVRLPAAAWGEKDGTVTNSDRTISRQRALFPRPGEAQPDWWIVKEVGRRMGWKTAFAYDRPAEIWREHARLSTYQNDGKRLFALPGQASGGNARYEAMQPFRWGGTPFADGRFPTPDGRARLVPVVQKPLAAPLRDWPMTLNTGRYRDQWHSMTRTGLAPKLARHREEPLVEVHPADADRLGIADGGLARVATPQGDSLYRVSVSAGQRPGELFVPIHWTDRTSSGGRTGLLPRPLADPISGQPGFKMTPARIAAVATRWRGFLIVAGEPPRRPDCLWATRVAVPAGTLWELAGDGDAGLLDAVLPAGERIEAIDRARGTRRIAVIAGGRLVAALFVTESGELPARDWLIAQLSEAQAAPTVLAGRAPGATIDRGAIVCACFDLGVRTILAAIRDRHLADVAAIGAAIGAGTNCGSCRPALARLVAQETTDAA</sequence>
<dbReference type="InterPro" id="IPR007419">
    <property type="entry name" value="BFD-like_2Fe2S-bd_dom"/>
</dbReference>
<evidence type="ECO:0000259" key="11">
    <source>
        <dbReference type="PROSITE" id="PS51669"/>
    </source>
</evidence>
<dbReference type="SUPFAM" id="SSF50692">
    <property type="entry name" value="ADC-like"/>
    <property type="match status" value="1"/>
</dbReference>
<dbReference type="EMBL" id="JAMLDY010000015">
    <property type="protein sequence ID" value="MCP3735776.1"/>
    <property type="molecule type" value="Genomic_DNA"/>
</dbReference>
<dbReference type="GO" id="GO:0016491">
    <property type="term" value="F:oxidoreductase activity"/>
    <property type="evidence" value="ECO:0007669"/>
    <property type="project" value="UniProtKB-KW"/>
</dbReference>
<proteinExistence type="inferred from homology"/>
<feature type="domain" description="4Fe-4S Mo/W bis-MGD-type" evidence="11">
    <location>
        <begin position="1"/>
        <end position="55"/>
    </location>
</feature>
<dbReference type="GO" id="GO:0043546">
    <property type="term" value="F:molybdopterin cofactor binding"/>
    <property type="evidence" value="ECO:0007669"/>
    <property type="project" value="InterPro"/>
</dbReference>
<comment type="cofactor">
    <cofactor evidence="2">
        <name>[4Fe-4S] cluster</name>
        <dbReference type="ChEBI" id="CHEBI:49883"/>
    </cofactor>
</comment>
<dbReference type="Gene3D" id="1.10.10.1100">
    <property type="entry name" value="BFD-like [2Fe-2S]-binding domain"/>
    <property type="match status" value="1"/>
</dbReference>